<comment type="subcellular location">
    <subcellularLocation>
        <location evidence="7">Cell inner membrane</location>
        <topology evidence="7">Multi-pass membrane protein</topology>
    </subcellularLocation>
    <subcellularLocation>
        <location evidence="1">Cell membrane</location>
        <topology evidence="1">Multi-pass membrane protein</topology>
    </subcellularLocation>
</comment>
<evidence type="ECO:0000313" key="10">
    <source>
        <dbReference type="Proteomes" id="UP001597314"/>
    </source>
</evidence>
<feature type="transmembrane region" description="Helical" evidence="7">
    <location>
        <begin position="67"/>
        <end position="87"/>
    </location>
</feature>
<evidence type="ECO:0000256" key="1">
    <source>
        <dbReference type="ARBA" id="ARBA00004651"/>
    </source>
</evidence>
<dbReference type="EMBL" id="JBHUIW010000023">
    <property type="protein sequence ID" value="MFD2184089.1"/>
    <property type="molecule type" value="Genomic_DNA"/>
</dbReference>
<sequence>MDWTDIALRLTAATVVGMTLGLNRDLHGKPTGMRTLGLVGLGAALAVMAAVDPSIQEQDRLTDVSRVVQGILTGIGFLGAGVIVRGSGDARVRGLTTAACIWVTASLGAACAVAAWTVIAIALPLLFFVLLAGGPIERSIRARYGVGKPNGDASGPPSAP</sequence>
<keyword evidence="7" id="KW-0997">Cell inner membrane</keyword>
<organism evidence="9 10">
    <name type="scientific">Rhodoplanes azumiensis</name>
    <dbReference type="NCBI Taxonomy" id="1897628"/>
    <lineage>
        <taxon>Bacteria</taxon>
        <taxon>Pseudomonadati</taxon>
        <taxon>Pseudomonadota</taxon>
        <taxon>Alphaproteobacteria</taxon>
        <taxon>Hyphomicrobiales</taxon>
        <taxon>Nitrobacteraceae</taxon>
        <taxon>Rhodoplanes</taxon>
    </lineage>
</organism>
<evidence type="ECO:0000313" key="9">
    <source>
        <dbReference type="EMBL" id="MFD2184089.1"/>
    </source>
</evidence>
<feature type="transmembrane region" description="Helical" evidence="7">
    <location>
        <begin position="35"/>
        <end position="55"/>
    </location>
</feature>
<comment type="similarity">
    <text evidence="2 7">Belongs to the MgtC/SapB family.</text>
</comment>
<keyword evidence="6 7" id="KW-0472">Membrane</keyword>
<keyword evidence="4 7" id="KW-0812">Transmembrane</keyword>
<feature type="domain" description="MgtC/SapB/SrpB/YhiD N-terminal" evidence="8">
    <location>
        <begin position="10"/>
        <end position="138"/>
    </location>
</feature>
<dbReference type="Pfam" id="PF02308">
    <property type="entry name" value="MgtC"/>
    <property type="match status" value="1"/>
</dbReference>
<dbReference type="Proteomes" id="UP001597314">
    <property type="component" value="Unassembled WGS sequence"/>
</dbReference>
<proteinExistence type="inferred from homology"/>
<evidence type="ECO:0000256" key="6">
    <source>
        <dbReference type="ARBA" id="ARBA00023136"/>
    </source>
</evidence>
<gene>
    <name evidence="9" type="ORF">ACFSOX_18195</name>
</gene>
<feature type="transmembrane region" description="Helical" evidence="7">
    <location>
        <begin position="99"/>
        <end position="132"/>
    </location>
</feature>
<evidence type="ECO:0000256" key="4">
    <source>
        <dbReference type="ARBA" id="ARBA00022692"/>
    </source>
</evidence>
<keyword evidence="5 7" id="KW-1133">Transmembrane helix</keyword>
<dbReference type="PRINTS" id="PR01837">
    <property type="entry name" value="MGTCSAPBPROT"/>
</dbReference>
<accession>A0ABW5AMB2</accession>
<dbReference type="PANTHER" id="PTHR33778">
    <property type="entry name" value="PROTEIN MGTC"/>
    <property type="match status" value="1"/>
</dbReference>
<protein>
    <recommendedName>
        <fullName evidence="7">Protein MgtC</fullName>
    </recommendedName>
</protein>
<evidence type="ECO:0000256" key="2">
    <source>
        <dbReference type="ARBA" id="ARBA00009298"/>
    </source>
</evidence>
<dbReference type="PANTHER" id="PTHR33778:SF1">
    <property type="entry name" value="MAGNESIUM TRANSPORTER YHID-RELATED"/>
    <property type="match status" value="1"/>
</dbReference>
<comment type="caution">
    <text evidence="9">The sequence shown here is derived from an EMBL/GenBank/DDBJ whole genome shotgun (WGS) entry which is preliminary data.</text>
</comment>
<evidence type="ECO:0000256" key="3">
    <source>
        <dbReference type="ARBA" id="ARBA00022475"/>
    </source>
</evidence>
<name>A0ABW5AMB2_9BRAD</name>
<dbReference type="InterPro" id="IPR003416">
    <property type="entry name" value="MgtC/SapB/SrpB/YhiD_fam"/>
</dbReference>
<evidence type="ECO:0000259" key="8">
    <source>
        <dbReference type="Pfam" id="PF02308"/>
    </source>
</evidence>
<keyword evidence="10" id="KW-1185">Reference proteome</keyword>
<reference evidence="10" key="1">
    <citation type="journal article" date="2019" name="Int. J. Syst. Evol. Microbiol.">
        <title>The Global Catalogue of Microorganisms (GCM) 10K type strain sequencing project: providing services to taxonomists for standard genome sequencing and annotation.</title>
        <authorList>
            <consortium name="The Broad Institute Genomics Platform"/>
            <consortium name="The Broad Institute Genome Sequencing Center for Infectious Disease"/>
            <person name="Wu L."/>
            <person name="Ma J."/>
        </authorList>
    </citation>
    <scope>NUCLEOTIDE SEQUENCE [LARGE SCALE GENOMIC DNA]</scope>
    <source>
        <strain evidence="10">CGMCC 1.6774</strain>
    </source>
</reference>
<keyword evidence="3" id="KW-1003">Cell membrane</keyword>
<dbReference type="InterPro" id="IPR049177">
    <property type="entry name" value="MgtC_SapB_SrpB_YhiD_N"/>
</dbReference>
<evidence type="ECO:0000256" key="7">
    <source>
        <dbReference type="RuleBase" id="RU365041"/>
    </source>
</evidence>
<evidence type="ECO:0000256" key="5">
    <source>
        <dbReference type="ARBA" id="ARBA00022989"/>
    </source>
</evidence>
<dbReference type="RefSeq" id="WP_378479232.1">
    <property type="nucleotide sequence ID" value="NZ_JBHUIW010000023.1"/>
</dbReference>